<evidence type="ECO:0000256" key="10">
    <source>
        <dbReference type="SAM" id="MobiDB-lite"/>
    </source>
</evidence>
<evidence type="ECO:0000256" key="9">
    <source>
        <dbReference type="PROSITE-ProRule" id="PRU00228"/>
    </source>
</evidence>
<dbReference type="SMART" id="SM00291">
    <property type="entry name" value="ZnF_ZZ"/>
    <property type="match status" value="1"/>
</dbReference>
<dbReference type="FunFam" id="1.10.10.10:FF:000087">
    <property type="entry name" value="Transcriptional adapter 2"/>
    <property type="match status" value="1"/>
</dbReference>
<dbReference type="InterPro" id="IPR017930">
    <property type="entry name" value="Myb_dom"/>
</dbReference>
<evidence type="ECO:0000259" key="15">
    <source>
        <dbReference type="PROSITE" id="PS51294"/>
    </source>
</evidence>
<dbReference type="InterPro" id="IPR009057">
    <property type="entry name" value="Homeodomain-like_sf"/>
</dbReference>
<dbReference type="PROSITE" id="PS51294">
    <property type="entry name" value="HTH_MYB"/>
    <property type="match status" value="1"/>
</dbReference>
<dbReference type="InterPro" id="IPR007526">
    <property type="entry name" value="SWIRM"/>
</dbReference>
<dbReference type="OMA" id="YNGNHRP"/>
<dbReference type="GO" id="GO:0006338">
    <property type="term" value="P:chromatin remodeling"/>
    <property type="evidence" value="ECO:0000318"/>
    <property type="project" value="GO_Central"/>
</dbReference>
<dbReference type="SUPFAM" id="SSF46689">
    <property type="entry name" value="Homeodomain-like"/>
    <property type="match status" value="2"/>
</dbReference>
<feature type="compositionally biased region" description="Low complexity" evidence="10">
    <location>
        <begin position="221"/>
        <end position="230"/>
    </location>
</feature>
<evidence type="ECO:0000256" key="8">
    <source>
        <dbReference type="PIRNR" id="PIRNR025024"/>
    </source>
</evidence>
<reference evidence="17" key="1">
    <citation type="journal article" date="2017" name="Cell">
        <title>Insights into land plant evolution garnered from the Marchantia polymorpha genome.</title>
        <authorList>
            <person name="Bowman J.L."/>
            <person name="Kohchi T."/>
            <person name="Yamato K.T."/>
            <person name="Jenkins J."/>
            <person name="Shu S."/>
            <person name="Ishizaki K."/>
            <person name="Yamaoka S."/>
            <person name="Nishihama R."/>
            <person name="Nakamura Y."/>
            <person name="Berger F."/>
            <person name="Adam C."/>
            <person name="Aki S.S."/>
            <person name="Althoff F."/>
            <person name="Araki T."/>
            <person name="Arteaga-Vazquez M.A."/>
            <person name="Balasubrmanian S."/>
            <person name="Barry K."/>
            <person name="Bauer D."/>
            <person name="Boehm C.R."/>
            <person name="Briginshaw L."/>
            <person name="Caballero-Perez J."/>
            <person name="Catarino B."/>
            <person name="Chen F."/>
            <person name="Chiyoda S."/>
            <person name="Chovatia M."/>
            <person name="Davies K.M."/>
            <person name="Delmans M."/>
            <person name="Demura T."/>
            <person name="Dierschke T."/>
            <person name="Dolan L."/>
            <person name="Dorantes-Acosta A.E."/>
            <person name="Eklund D.M."/>
            <person name="Florent S.N."/>
            <person name="Flores-Sandoval E."/>
            <person name="Fujiyama A."/>
            <person name="Fukuzawa H."/>
            <person name="Galik B."/>
            <person name="Grimanelli D."/>
            <person name="Grimwood J."/>
            <person name="Grossniklaus U."/>
            <person name="Hamada T."/>
            <person name="Haseloff J."/>
            <person name="Hetherington A.J."/>
            <person name="Higo A."/>
            <person name="Hirakawa Y."/>
            <person name="Hundley H.N."/>
            <person name="Ikeda Y."/>
            <person name="Inoue K."/>
            <person name="Inoue S.I."/>
            <person name="Ishida S."/>
            <person name="Jia Q."/>
            <person name="Kakita M."/>
            <person name="Kanazawa T."/>
            <person name="Kawai Y."/>
            <person name="Kawashima T."/>
            <person name="Kennedy M."/>
            <person name="Kinose K."/>
            <person name="Kinoshita T."/>
            <person name="Kohara Y."/>
            <person name="Koide E."/>
            <person name="Komatsu K."/>
            <person name="Kopischke S."/>
            <person name="Kubo M."/>
            <person name="Kyozuka J."/>
            <person name="Lagercrantz U."/>
            <person name="Lin S.S."/>
            <person name="Lindquist E."/>
            <person name="Lipzen A.M."/>
            <person name="Lu C.W."/>
            <person name="De Luna E."/>
            <person name="Martienssen R.A."/>
            <person name="Minamino N."/>
            <person name="Mizutani M."/>
            <person name="Mizutani M."/>
            <person name="Mochizuki N."/>
            <person name="Monte I."/>
            <person name="Mosher R."/>
            <person name="Nagasaki H."/>
            <person name="Nakagami H."/>
            <person name="Naramoto S."/>
            <person name="Nishitani K."/>
            <person name="Ohtani M."/>
            <person name="Okamoto T."/>
            <person name="Okumura M."/>
            <person name="Phillips J."/>
            <person name="Pollak B."/>
            <person name="Reinders A."/>
            <person name="Rovekamp M."/>
            <person name="Sano R."/>
            <person name="Sawa S."/>
            <person name="Schmid M.W."/>
            <person name="Shirakawa M."/>
            <person name="Solano R."/>
            <person name="Spunde A."/>
            <person name="Suetsugu N."/>
            <person name="Sugano S."/>
            <person name="Sugiyama A."/>
            <person name="Sun R."/>
            <person name="Suzuki Y."/>
            <person name="Takenaka M."/>
            <person name="Takezawa D."/>
            <person name="Tomogane H."/>
            <person name="Tsuzuki M."/>
            <person name="Ueda T."/>
            <person name="Umeda M."/>
            <person name="Ward J.M."/>
            <person name="Watanabe Y."/>
            <person name="Yazaki K."/>
            <person name="Yokoyama R."/>
            <person name="Yoshitake Y."/>
            <person name="Yotsui I."/>
            <person name="Zachgo S."/>
            <person name="Schmutz J."/>
        </authorList>
    </citation>
    <scope>NUCLEOTIDE SEQUENCE [LARGE SCALE GENOMIC DNA]</scope>
    <source>
        <strain evidence="17">Tak-1</strain>
    </source>
</reference>
<feature type="domain" description="Myb-like" evidence="11">
    <location>
        <begin position="108"/>
        <end position="151"/>
    </location>
</feature>
<dbReference type="PROSITE" id="PS50135">
    <property type="entry name" value="ZF_ZZ_2"/>
    <property type="match status" value="1"/>
</dbReference>
<dbReference type="GO" id="GO:0003713">
    <property type="term" value="F:transcription coactivator activity"/>
    <property type="evidence" value="ECO:0000318"/>
    <property type="project" value="GO_Central"/>
</dbReference>
<dbReference type="SUPFAM" id="SSF57850">
    <property type="entry name" value="RING/U-box"/>
    <property type="match status" value="1"/>
</dbReference>
<sequence>MGRSRGPLAAATDDDGGWFGHRSKRRRLAGGEIIDPASLGDGKRPPLYHCNNCHKDISGSIRIRCAKCTDFDLCLECLSVGVEPHPHKGNHPYQVIENLAFPLIHLDWNAEEELLLLEGVESYGVGNWAEVAEHVGTKNKTLCYNHYMTHYMESPFSPVPDMTHVVGKTKAELLSMAKLQLENKKHAPSLVDPIRTIKQEPTSSPARIKIEDVKEMTEGRSPSGLSLLGSKDGKLEGDQVEGNSGAPMSTAKKTAAGGQVRENLDVGLTVTTDDGHSNRSIGGKKPKLLAEDNKASATNPESSGYVAKRHEFDPEYDNDADLLLADMEFKDNDSETDHDLKVRILRIYLARLAERRRRKDFIIERGLINLKKQAAFDRRRTKDEKELYLRTRVFLRYHTNEEHDELLAGLCAERKIRQRIEELQEMRAAGCRILAEGETYIVEKKKKELEGSVKKAKDNTPFLQGGKLTHRSNRYMKRETGDGEPSPSGELRSNQKPRSGGHQSISGGNGLNTASSKDTKKSGGVSDLAGYPGMESLSFTERELCQQWRLLPNHYLKMKEVLLGESARKGHVNRSDAYALFKIEPIKTERVYELLVSMGWIQGDSQPAGDRFYS</sequence>
<keyword evidence="17" id="KW-1185">Reference proteome</keyword>
<dbReference type="InterPro" id="IPR000433">
    <property type="entry name" value="Znf_ZZ"/>
</dbReference>
<feature type="compositionally biased region" description="Polar residues" evidence="10">
    <location>
        <begin position="491"/>
        <end position="516"/>
    </location>
</feature>
<dbReference type="InterPro" id="IPR016827">
    <property type="entry name" value="Ada2/TADA2"/>
</dbReference>
<dbReference type="PANTHER" id="PTHR12374:SF20">
    <property type="entry name" value="TRANSCRIPTIONAL ADAPTER 2-ALPHA"/>
    <property type="match status" value="1"/>
</dbReference>
<dbReference type="Pfam" id="PF22941">
    <property type="entry name" value="TADA2A-like_3rd"/>
    <property type="match status" value="1"/>
</dbReference>
<dbReference type="InterPro" id="IPR036388">
    <property type="entry name" value="WH-like_DNA-bd_sf"/>
</dbReference>
<gene>
    <name evidence="16" type="ORF">MARPO_0029s0028</name>
</gene>
<keyword evidence="4" id="KW-0862">Zinc</keyword>
<keyword evidence="6 8" id="KW-0804">Transcription</keyword>
<dbReference type="SMART" id="SM00717">
    <property type="entry name" value="SANT"/>
    <property type="match status" value="1"/>
</dbReference>
<keyword evidence="5 8" id="KW-0805">Transcription regulation</keyword>
<evidence type="ECO:0000259" key="12">
    <source>
        <dbReference type="PROSITE" id="PS50135"/>
    </source>
</evidence>
<dbReference type="InterPro" id="IPR043145">
    <property type="entry name" value="Znf_ZZ_sf"/>
</dbReference>
<evidence type="ECO:0000259" key="13">
    <source>
        <dbReference type="PROSITE" id="PS50934"/>
    </source>
</evidence>
<keyword evidence="7 8" id="KW-0539">Nucleus</keyword>
<feature type="region of interest" description="Disordered" evidence="10">
    <location>
        <begin position="449"/>
        <end position="527"/>
    </location>
</feature>
<name>A0A2R6X8Q3_MARPO</name>
<dbReference type="GO" id="GO:0006357">
    <property type="term" value="P:regulation of transcription by RNA polymerase II"/>
    <property type="evidence" value="ECO:0000318"/>
    <property type="project" value="GO_Central"/>
</dbReference>
<feature type="compositionally biased region" description="Basic and acidic residues" evidence="10">
    <location>
        <begin position="208"/>
        <end position="218"/>
    </location>
</feature>
<feature type="domain" description="HTH myb-type" evidence="15">
    <location>
        <begin position="108"/>
        <end position="155"/>
    </location>
</feature>
<evidence type="ECO:0000259" key="11">
    <source>
        <dbReference type="PROSITE" id="PS50090"/>
    </source>
</evidence>
<evidence type="ECO:0000256" key="5">
    <source>
        <dbReference type="ARBA" id="ARBA00023015"/>
    </source>
</evidence>
<dbReference type="GO" id="GO:0003682">
    <property type="term" value="F:chromatin binding"/>
    <property type="evidence" value="ECO:0000318"/>
    <property type="project" value="GO_Central"/>
</dbReference>
<dbReference type="CDD" id="cd02335">
    <property type="entry name" value="ZZ_ADA2"/>
    <property type="match status" value="1"/>
</dbReference>
<keyword evidence="3 9" id="KW-0863">Zinc-finger</keyword>
<dbReference type="Gramene" id="Mp1g02190.1">
    <property type="protein sequence ID" value="Mp1g02190.1.cds"/>
    <property type="gene ID" value="Mp1g02190"/>
</dbReference>
<feature type="region of interest" description="Disordered" evidence="10">
    <location>
        <begin position="201"/>
        <end position="304"/>
    </location>
</feature>
<dbReference type="InterPro" id="IPR055141">
    <property type="entry name" value="TADA2A_B-like_dom"/>
</dbReference>
<proteinExistence type="predicted"/>
<dbReference type="PROSITE" id="PS01357">
    <property type="entry name" value="ZF_ZZ_1"/>
    <property type="match status" value="1"/>
</dbReference>
<accession>A0A2R6X8Q3</accession>
<dbReference type="CDD" id="cd00167">
    <property type="entry name" value="SANT"/>
    <property type="match status" value="1"/>
</dbReference>
<dbReference type="PIRSF" id="PIRSF025024">
    <property type="entry name" value="Transcriptional_adaptor_2"/>
    <property type="match status" value="1"/>
</dbReference>
<dbReference type="InterPro" id="IPR041983">
    <property type="entry name" value="ADA2-like_ZZ"/>
</dbReference>
<keyword evidence="2" id="KW-0479">Metal-binding</keyword>
<dbReference type="InterPro" id="IPR017884">
    <property type="entry name" value="SANT_dom"/>
</dbReference>
<evidence type="ECO:0000256" key="3">
    <source>
        <dbReference type="ARBA" id="ARBA00022771"/>
    </source>
</evidence>
<dbReference type="Pfam" id="PF00249">
    <property type="entry name" value="Myb_DNA-binding"/>
    <property type="match status" value="1"/>
</dbReference>
<dbReference type="GO" id="GO:0005634">
    <property type="term" value="C:nucleus"/>
    <property type="evidence" value="ECO:0000318"/>
    <property type="project" value="GO_Central"/>
</dbReference>
<evidence type="ECO:0000313" key="16">
    <source>
        <dbReference type="EMBL" id="PTQ42486.1"/>
    </source>
</evidence>
<evidence type="ECO:0000259" key="14">
    <source>
        <dbReference type="PROSITE" id="PS51293"/>
    </source>
</evidence>
<organism evidence="16 17">
    <name type="scientific">Marchantia polymorpha</name>
    <name type="common">Common liverwort</name>
    <name type="synonym">Marchantia aquatica</name>
    <dbReference type="NCBI Taxonomy" id="3197"/>
    <lineage>
        <taxon>Eukaryota</taxon>
        <taxon>Viridiplantae</taxon>
        <taxon>Streptophyta</taxon>
        <taxon>Embryophyta</taxon>
        <taxon>Marchantiophyta</taxon>
        <taxon>Marchantiopsida</taxon>
        <taxon>Marchantiidae</taxon>
        <taxon>Marchantiales</taxon>
        <taxon>Marchantiaceae</taxon>
        <taxon>Marchantia</taxon>
    </lineage>
</organism>
<evidence type="ECO:0000256" key="4">
    <source>
        <dbReference type="ARBA" id="ARBA00022833"/>
    </source>
</evidence>
<evidence type="ECO:0000256" key="7">
    <source>
        <dbReference type="ARBA" id="ARBA00023242"/>
    </source>
</evidence>
<evidence type="ECO:0000313" key="17">
    <source>
        <dbReference type="Proteomes" id="UP000244005"/>
    </source>
</evidence>
<dbReference type="AlphaFoldDB" id="A0A2R6X8Q3"/>
<evidence type="ECO:0000256" key="1">
    <source>
        <dbReference type="ARBA" id="ARBA00004123"/>
    </source>
</evidence>
<dbReference type="Gene3D" id="3.30.60.90">
    <property type="match status" value="1"/>
</dbReference>
<dbReference type="FunFam" id="3.30.60.90:FF:000008">
    <property type="entry name" value="Transcriptional adapter 2"/>
    <property type="match status" value="1"/>
</dbReference>
<dbReference type="PROSITE" id="PS50934">
    <property type="entry name" value="SWIRM"/>
    <property type="match status" value="1"/>
</dbReference>
<dbReference type="Gene3D" id="1.10.10.10">
    <property type="entry name" value="Winged helix-like DNA-binding domain superfamily/Winged helix DNA-binding domain"/>
    <property type="match status" value="1"/>
</dbReference>
<dbReference type="OrthoDB" id="270417at2759"/>
<dbReference type="InterPro" id="IPR001005">
    <property type="entry name" value="SANT/Myb"/>
</dbReference>
<dbReference type="Pfam" id="PF25299">
    <property type="entry name" value="ZZ_ADA2"/>
    <property type="match status" value="1"/>
</dbReference>
<dbReference type="Gene3D" id="1.10.10.60">
    <property type="entry name" value="Homeodomain-like"/>
    <property type="match status" value="1"/>
</dbReference>
<feature type="domain" description="SWIRM" evidence="13">
    <location>
        <begin position="517"/>
        <end position="612"/>
    </location>
</feature>
<protein>
    <recommendedName>
        <fullName evidence="8">Transcriptional adapter</fullName>
    </recommendedName>
</protein>
<evidence type="ECO:0000256" key="2">
    <source>
        <dbReference type="ARBA" id="ARBA00022723"/>
    </source>
</evidence>
<feature type="domain" description="ZZ-type" evidence="12">
    <location>
        <begin position="45"/>
        <end position="101"/>
    </location>
</feature>
<dbReference type="PROSITE" id="PS50090">
    <property type="entry name" value="MYB_LIKE"/>
    <property type="match status" value="1"/>
</dbReference>
<feature type="domain" description="SANT" evidence="14">
    <location>
        <begin position="107"/>
        <end position="155"/>
    </location>
</feature>
<dbReference type="PANTHER" id="PTHR12374">
    <property type="entry name" value="TRANSCRIPTIONAL ADAPTOR 2 ADA2 -RELATED"/>
    <property type="match status" value="1"/>
</dbReference>
<dbReference type="EMBL" id="KZ772701">
    <property type="protein sequence ID" value="PTQ42486.1"/>
    <property type="molecule type" value="Genomic_DNA"/>
</dbReference>
<evidence type="ECO:0000256" key="6">
    <source>
        <dbReference type="ARBA" id="ARBA00023163"/>
    </source>
</evidence>
<dbReference type="Proteomes" id="UP000244005">
    <property type="component" value="Unassembled WGS sequence"/>
</dbReference>
<dbReference type="GO" id="GO:0008270">
    <property type="term" value="F:zinc ion binding"/>
    <property type="evidence" value="ECO:0007669"/>
    <property type="project" value="UniProtKB-KW"/>
</dbReference>
<comment type="subcellular location">
    <subcellularLocation>
        <location evidence="1 8">Nucleus</location>
    </subcellularLocation>
</comment>
<dbReference type="PROSITE" id="PS51293">
    <property type="entry name" value="SANT"/>
    <property type="match status" value="1"/>
</dbReference>
<feature type="compositionally biased region" description="Basic and acidic residues" evidence="10">
    <location>
        <begin position="449"/>
        <end position="458"/>
    </location>
</feature>